<dbReference type="EC" id="5.1.1.1" evidence="5"/>
<dbReference type="NCBIfam" id="TIGR00492">
    <property type="entry name" value="alr"/>
    <property type="match status" value="1"/>
</dbReference>
<dbReference type="RefSeq" id="WP_115308629.1">
    <property type="nucleotide sequence ID" value="NZ_UGJJ01000002.1"/>
</dbReference>
<dbReference type="Proteomes" id="UP000254293">
    <property type="component" value="Unassembled WGS sequence"/>
</dbReference>
<comment type="pathway">
    <text evidence="5">Amino-acid biosynthesis; D-alanine biosynthesis; D-alanine from L-alanine: step 1/1.</text>
</comment>
<evidence type="ECO:0000259" key="8">
    <source>
        <dbReference type="SMART" id="SM01005"/>
    </source>
</evidence>
<dbReference type="FunFam" id="3.20.20.10:FF:000002">
    <property type="entry name" value="Alanine racemase"/>
    <property type="match status" value="1"/>
</dbReference>
<proteinExistence type="inferred from homology"/>
<dbReference type="EMBL" id="UGJJ01000002">
    <property type="protein sequence ID" value="STR02737.1"/>
    <property type="molecule type" value="Genomic_DNA"/>
</dbReference>
<dbReference type="CDD" id="cd06827">
    <property type="entry name" value="PLPDE_III_AR_proteobact"/>
    <property type="match status" value="1"/>
</dbReference>
<feature type="modified residue" description="N6-(pyridoxal phosphate)lysine" evidence="5 6">
    <location>
        <position position="33"/>
    </location>
</feature>
<dbReference type="SUPFAM" id="SSF51419">
    <property type="entry name" value="PLP-binding barrel"/>
    <property type="match status" value="1"/>
</dbReference>
<evidence type="ECO:0000256" key="7">
    <source>
        <dbReference type="PIRSR" id="PIRSR600821-52"/>
    </source>
</evidence>
<dbReference type="Pfam" id="PF01168">
    <property type="entry name" value="Ala_racemase_N"/>
    <property type="match status" value="1"/>
</dbReference>
<dbReference type="InterPro" id="IPR011079">
    <property type="entry name" value="Ala_racemase_C"/>
</dbReference>
<dbReference type="SMART" id="SM01005">
    <property type="entry name" value="Ala_racemase_C"/>
    <property type="match status" value="1"/>
</dbReference>
<feature type="binding site" evidence="5 7">
    <location>
        <position position="298"/>
    </location>
    <ligand>
        <name>substrate</name>
    </ligand>
</feature>
<keyword evidence="4 5" id="KW-0413">Isomerase</keyword>
<feature type="active site" description="Proton acceptor; specific for L-alanine" evidence="5">
    <location>
        <position position="250"/>
    </location>
</feature>
<dbReference type="InterPro" id="IPR009006">
    <property type="entry name" value="Ala_racemase/Decarboxylase_C"/>
</dbReference>
<evidence type="ECO:0000313" key="9">
    <source>
        <dbReference type="EMBL" id="STR02737.1"/>
    </source>
</evidence>
<dbReference type="PRINTS" id="PR00992">
    <property type="entry name" value="ALARACEMASE"/>
</dbReference>
<dbReference type="UniPathway" id="UPA00042">
    <property type="reaction ID" value="UER00497"/>
</dbReference>
<dbReference type="GO" id="GO:0008784">
    <property type="term" value="F:alanine racemase activity"/>
    <property type="evidence" value="ECO:0007669"/>
    <property type="project" value="UniProtKB-UniRule"/>
</dbReference>
<evidence type="ECO:0000256" key="1">
    <source>
        <dbReference type="ARBA" id="ARBA00000316"/>
    </source>
</evidence>
<protein>
    <recommendedName>
        <fullName evidence="5">Alanine racemase</fullName>
        <ecNumber evidence="5">5.1.1.1</ecNumber>
    </recommendedName>
</protein>
<reference evidence="9 10" key="1">
    <citation type="submission" date="2018-06" db="EMBL/GenBank/DDBJ databases">
        <authorList>
            <consortium name="Pathogen Informatics"/>
            <person name="Doyle S."/>
        </authorList>
    </citation>
    <scope>NUCLEOTIDE SEQUENCE [LARGE SCALE GENOMIC DNA]</scope>
    <source>
        <strain evidence="9 10">NCTC13336</strain>
    </source>
</reference>
<evidence type="ECO:0000256" key="3">
    <source>
        <dbReference type="ARBA" id="ARBA00022898"/>
    </source>
</evidence>
<evidence type="ECO:0000256" key="2">
    <source>
        <dbReference type="ARBA" id="ARBA00001933"/>
    </source>
</evidence>
<dbReference type="GO" id="GO:0005829">
    <property type="term" value="C:cytosol"/>
    <property type="evidence" value="ECO:0007669"/>
    <property type="project" value="TreeGrafter"/>
</dbReference>
<dbReference type="InterPro" id="IPR000821">
    <property type="entry name" value="Ala_racemase"/>
</dbReference>
<organism evidence="9 10">
    <name type="scientific">Kingella potus</name>
    <dbReference type="NCBI Taxonomy" id="265175"/>
    <lineage>
        <taxon>Bacteria</taxon>
        <taxon>Pseudomonadati</taxon>
        <taxon>Pseudomonadota</taxon>
        <taxon>Betaproteobacteria</taxon>
        <taxon>Neisseriales</taxon>
        <taxon>Neisseriaceae</taxon>
        <taxon>Kingella</taxon>
    </lineage>
</organism>
<accession>A0A377R1V8</accession>
<sequence>MRPLRAEIRLDRLRENYQTLRQIHGGKMLAVLKADAYGHGALRCACALADIADGFAVASLEEAAELRRGGIANPIVLLEGVFEAAEYAEAERLDLWPVVACQWQLESLLAHDWQRPVKVWLKMDSGMHRAGFFPHEYAPAYTALAQSGKVSDIVKISHYACADEEERGMTEMQTEAFDLACAALAGEESLANSAAAVAYPQARRDWGRAGLALYGIDPFLGRDPRFKPVMRLVSEVFGERVLQPHEPIGYGASFYTKRSTRVGLAACGYADGYPRRAATGTPVAVEGCRRRILGRVSMDMLTVELDGSEGIGSEVELWGDVVDINEVAAAAGTVAYELLCNVKRAKFVYIQ</sequence>
<dbReference type="AlphaFoldDB" id="A0A377R1V8"/>
<feature type="domain" description="Alanine racemase C-terminal" evidence="8">
    <location>
        <begin position="229"/>
        <end position="350"/>
    </location>
</feature>
<dbReference type="Gene3D" id="2.40.37.10">
    <property type="entry name" value="Lyase, Ornithine Decarboxylase, Chain A, domain 1"/>
    <property type="match status" value="1"/>
</dbReference>
<dbReference type="InterPro" id="IPR020622">
    <property type="entry name" value="Ala_racemase_pyridoxalP-BS"/>
</dbReference>
<evidence type="ECO:0000256" key="4">
    <source>
        <dbReference type="ARBA" id="ARBA00023235"/>
    </source>
</evidence>
<keyword evidence="3 5" id="KW-0663">Pyridoxal phosphate</keyword>
<dbReference type="OrthoDB" id="9813814at2"/>
<dbReference type="GO" id="GO:0030170">
    <property type="term" value="F:pyridoxal phosphate binding"/>
    <property type="evidence" value="ECO:0007669"/>
    <property type="project" value="UniProtKB-UniRule"/>
</dbReference>
<dbReference type="SUPFAM" id="SSF50621">
    <property type="entry name" value="Alanine racemase C-terminal domain-like"/>
    <property type="match status" value="1"/>
</dbReference>
<name>A0A377R1V8_9NEIS</name>
<feature type="binding site" evidence="5 7">
    <location>
        <position position="129"/>
    </location>
    <ligand>
        <name>substrate</name>
    </ligand>
</feature>
<comment type="cofactor">
    <cofactor evidence="2 5 6">
        <name>pyridoxal 5'-phosphate</name>
        <dbReference type="ChEBI" id="CHEBI:597326"/>
    </cofactor>
</comment>
<dbReference type="InterPro" id="IPR029066">
    <property type="entry name" value="PLP-binding_barrel"/>
</dbReference>
<keyword evidence="10" id="KW-1185">Reference proteome</keyword>
<dbReference type="Gene3D" id="3.20.20.10">
    <property type="entry name" value="Alanine racemase"/>
    <property type="match status" value="1"/>
</dbReference>
<evidence type="ECO:0000256" key="6">
    <source>
        <dbReference type="PIRSR" id="PIRSR600821-50"/>
    </source>
</evidence>
<dbReference type="PANTHER" id="PTHR30511">
    <property type="entry name" value="ALANINE RACEMASE"/>
    <property type="match status" value="1"/>
</dbReference>
<comment type="similarity">
    <text evidence="5">Belongs to the alanine racemase family.</text>
</comment>
<dbReference type="Pfam" id="PF00842">
    <property type="entry name" value="Ala_racemase_C"/>
    <property type="match status" value="1"/>
</dbReference>
<evidence type="ECO:0000256" key="5">
    <source>
        <dbReference type="HAMAP-Rule" id="MF_01201"/>
    </source>
</evidence>
<gene>
    <name evidence="9" type="primary">dadX</name>
    <name evidence="9" type="ORF">NCTC13336_01617</name>
</gene>
<dbReference type="GO" id="GO:0030632">
    <property type="term" value="P:D-alanine biosynthetic process"/>
    <property type="evidence" value="ECO:0007669"/>
    <property type="project" value="UniProtKB-UniRule"/>
</dbReference>
<feature type="active site" description="Proton acceptor; specific for D-alanine" evidence="5">
    <location>
        <position position="33"/>
    </location>
</feature>
<evidence type="ECO:0000313" key="10">
    <source>
        <dbReference type="Proteomes" id="UP000254293"/>
    </source>
</evidence>
<dbReference type="HAMAP" id="MF_01201">
    <property type="entry name" value="Ala_racemase"/>
    <property type="match status" value="1"/>
</dbReference>
<dbReference type="InterPro" id="IPR001608">
    <property type="entry name" value="Ala_racemase_N"/>
</dbReference>
<comment type="catalytic activity">
    <reaction evidence="1 5">
        <text>L-alanine = D-alanine</text>
        <dbReference type="Rhea" id="RHEA:20249"/>
        <dbReference type="ChEBI" id="CHEBI:57416"/>
        <dbReference type="ChEBI" id="CHEBI:57972"/>
        <dbReference type="EC" id="5.1.1.1"/>
    </reaction>
</comment>
<dbReference type="PROSITE" id="PS00395">
    <property type="entry name" value="ALANINE_RACEMASE"/>
    <property type="match status" value="1"/>
</dbReference>
<comment type="function">
    <text evidence="5">Catalyzes the interconversion of L-alanine and D-alanine. May also act on other amino acids.</text>
</comment>
<dbReference type="PANTHER" id="PTHR30511:SF0">
    <property type="entry name" value="ALANINE RACEMASE, CATABOLIC-RELATED"/>
    <property type="match status" value="1"/>
</dbReference>